<evidence type="ECO:0000313" key="3">
    <source>
        <dbReference type="Proteomes" id="UP000886595"/>
    </source>
</evidence>
<sequence>MNDHRARECTRVRSQPDLIYFAICTLCAGSGHLAVDFPNSNVVQPASTSDLPPAHRGRSAPTSTRGSNRKTRASIRDGSFPRS</sequence>
<dbReference type="AlphaFoldDB" id="A0A8X8BDC4"/>
<dbReference type="EMBL" id="JAAMPC010000001">
    <property type="protein sequence ID" value="KAG2330233.1"/>
    <property type="molecule type" value="Genomic_DNA"/>
</dbReference>
<feature type="compositionally biased region" description="Polar residues" evidence="1">
    <location>
        <begin position="41"/>
        <end position="50"/>
    </location>
</feature>
<organism evidence="2 3">
    <name type="scientific">Brassica carinata</name>
    <name type="common">Ethiopian mustard</name>
    <name type="synonym">Abyssinian cabbage</name>
    <dbReference type="NCBI Taxonomy" id="52824"/>
    <lineage>
        <taxon>Eukaryota</taxon>
        <taxon>Viridiplantae</taxon>
        <taxon>Streptophyta</taxon>
        <taxon>Embryophyta</taxon>
        <taxon>Tracheophyta</taxon>
        <taxon>Spermatophyta</taxon>
        <taxon>Magnoliopsida</taxon>
        <taxon>eudicotyledons</taxon>
        <taxon>Gunneridae</taxon>
        <taxon>Pentapetalae</taxon>
        <taxon>rosids</taxon>
        <taxon>malvids</taxon>
        <taxon>Brassicales</taxon>
        <taxon>Brassicaceae</taxon>
        <taxon>Brassiceae</taxon>
        <taxon>Brassica</taxon>
    </lineage>
</organism>
<proteinExistence type="predicted"/>
<keyword evidence="3" id="KW-1185">Reference proteome</keyword>
<evidence type="ECO:0000313" key="2">
    <source>
        <dbReference type="EMBL" id="KAG2330233.1"/>
    </source>
</evidence>
<dbReference type="Proteomes" id="UP000886595">
    <property type="component" value="Unassembled WGS sequence"/>
</dbReference>
<protein>
    <submittedName>
        <fullName evidence="2">Uncharacterized protein</fullName>
    </submittedName>
</protein>
<reference evidence="2 3" key="1">
    <citation type="submission" date="2020-02" db="EMBL/GenBank/DDBJ databases">
        <authorList>
            <person name="Ma Q."/>
            <person name="Huang Y."/>
            <person name="Song X."/>
            <person name="Pei D."/>
        </authorList>
    </citation>
    <scope>NUCLEOTIDE SEQUENCE [LARGE SCALE GENOMIC DNA]</scope>
    <source>
        <strain evidence="2">Sxm20200214</strain>
        <tissue evidence="2">Leaf</tissue>
    </source>
</reference>
<gene>
    <name evidence="2" type="ORF">Bca52824_001413</name>
</gene>
<feature type="region of interest" description="Disordered" evidence="1">
    <location>
        <begin position="41"/>
        <end position="83"/>
    </location>
</feature>
<dbReference type="OrthoDB" id="10419670at2759"/>
<accession>A0A8X8BDC4</accession>
<comment type="caution">
    <text evidence="2">The sequence shown here is derived from an EMBL/GenBank/DDBJ whole genome shotgun (WGS) entry which is preliminary data.</text>
</comment>
<name>A0A8X8BDC4_BRACI</name>
<evidence type="ECO:0000256" key="1">
    <source>
        <dbReference type="SAM" id="MobiDB-lite"/>
    </source>
</evidence>